<proteinExistence type="predicted"/>
<evidence type="ECO:0000313" key="3">
    <source>
        <dbReference type="Proteomes" id="UP000324222"/>
    </source>
</evidence>
<feature type="compositionally biased region" description="Basic and acidic residues" evidence="1">
    <location>
        <begin position="1"/>
        <end position="13"/>
    </location>
</feature>
<comment type="caution">
    <text evidence="2">The sequence shown here is derived from an EMBL/GenBank/DDBJ whole genome shotgun (WGS) entry which is preliminary data.</text>
</comment>
<reference evidence="2 3" key="1">
    <citation type="submission" date="2019-05" db="EMBL/GenBank/DDBJ databases">
        <title>Another draft genome of Portunus trituberculatus and its Hox gene families provides insights of decapod evolution.</title>
        <authorList>
            <person name="Jeong J.-H."/>
            <person name="Song I."/>
            <person name="Kim S."/>
            <person name="Choi T."/>
            <person name="Kim D."/>
            <person name="Ryu S."/>
            <person name="Kim W."/>
        </authorList>
    </citation>
    <scope>NUCLEOTIDE SEQUENCE [LARGE SCALE GENOMIC DNA]</scope>
    <source>
        <tissue evidence="2">Muscle</tissue>
    </source>
</reference>
<evidence type="ECO:0000313" key="2">
    <source>
        <dbReference type="EMBL" id="MPD05994.1"/>
    </source>
</evidence>
<name>A0A5B7KGP9_PORTR</name>
<feature type="region of interest" description="Disordered" evidence="1">
    <location>
        <begin position="1"/>
        <end position="47"/>
    </location>
</feature>
<evidence type="ECO:0000256" key="1">
    <source>
        <dbReference type="SAM" id="MobiDB-lite"/>
    </source>
</evidence>
<dbReference type="EMBL" id="VSRR010148841">
    <property type="protein sequence ID" value="MPD05994.1"/>
    <property type="molecule type" value="Genomic_DNA"/>
</dbReference>
<accession>A0A5B7KGP9</accession>
<organism evidence="2 3">
    <name type="scientific">Portunus trituberculatus</name>
    <name type="common">Swimming crab</name>
    <name type="synonym">Neptunus trituberculatus</name>
    <dbReference type="NCBI Taxonomy" id="210409"/>
    <lineage>
        <taxon>Eukaryota</taxon>
        <taxon>Metazoa</taxon>
        <taxon>Ecdysozoa</taxon>
        <taxon>Arthropoda</taxon>
        <taxon>Crustacea</taxon>
        <taxon>Multicrustacea</taxon>
        <taxon>Malacostraca</taxon>
        <taxon>Eumalacostraca</taxon>
        <taxon>Eucarida</taxon>
        <taxon>Decapoda</taxon>
        <taxon>Pleocyemata</taxon>
        <taxon>Brachyura</taxon>
        <taxon>Eubrachyura</taxon>
        <taxon>Portunoidea</taxon>
        <taxon>Portunidae</taxon>
        <taxon>Portuninae</taxon>
        <taxon>Portunus</taxon>
    </lineage>
</organism>
<keyword evidence="3" id="KW-1185">Reference proteome</keyword>
<sequence length="187" mass="20998">MRKENYDREHAGQDRGGPPTLCPPPPGTIGRSVPFVPLPKGDSEAAGTKKRPHLVLFVWFKCPVLSLLLTPPHHHHYHHYHHYYHQLITRSSYQDNHHLITTRTTITTRLDILSLISTTTTTTTTLKLYTTTTTNPLVPHSPGGAMVPSDKAGPCYQFTVGGQDGSQASKRRLKTHFESRRSSYLIL</sequence>
<protein>
    <submittedName>
        <fullName evidence="2">Uncharacterized protein</fullName>
    </submittedName>
</protein>
<gene>
    <name evidence="2" type="ORF">E2C01_101771</name>
</gene>
<dbReference type="Proteomes" id="UP000324222">
    <property type="component" value="Unassembled WGS sequence"/>
</dbReference>
<dbReference type="AlphaFoldDB" id="A0A5B7KGP9"/>